<proteinExistence type="evidence at transcript level"/>
<dbReference type="PANTHER" id="PTHR11857:SF43">
    <property type="entry name" value="GEO07291P1-RELATED"/>
    <property type="match status" value="1"/>
</dbReference>
<keyword evidence="4 5" id="KW-0732">Signal</keyword>
<dbReference type="AlphaFoldDB" id="A0A345BEQ2"/>
<comment type="subcellular location">
    <subcellularLocation>
        <location evidence="1">Secreted</location>
    </subcellularLocation>
</comment>
<dbReference type="EMBL" id="MG788208">
    <property type="protein sequence ID" value="AXF48726.1"/>
    <property type="molecule type" value="mRNA"/>
</dbReference>
<dbReference type="SMART" id="SM00708">
    <property type="entry name" value="PhBP"/>
    <property type="match status" value="1"/>
</dbReference>
<dbReference type="GO" id="GO:0005549">
    <property type="term" value="F:odorant binding"/>
    <property type="evidence" value="ECO:0007669"/>
    <property type="project" value="InterPro"/>
</dbReference>
<keyword evidence="3" id="KW-0964">Secreted</keyword>
<dbReference type="InterPro" id="IPR036728">
    <property type="entry name" value="PBP_GOBP_sf"/>
</dbReference>
<feature type="signal peptide" evidence="5">
    <location>
        <begin position="1"/>
        <end position="21"/>
    </location>
</feature>
<organism evidence="6">
    <name type="scientific">Lobesia botrana</name>
    <dbReference type="NCBI Taxonomy" id="209534"/>
    <lineage>
        <taxon>Eukaryota</taxon>
        <taxon>Metazoa</taxon>
        <taxon>Ecdysozoa</taxon>
        <taxon>Arthropoda</taxon>
        <taxon>Hexapoda</taxon>
        <taxon>Insecta</taxon>
        <taxon>Pterygota</taxon>
        <taxon>Neoptera</taxon>
        <taxon>Endopterygota</taxon>
        <taxon>Lepidoptera</taxon>
        <taxon>Glossata</taxon>
        <taxon>Ditrysia</taxon>
        <taxon>Tortricoidea</taxon>
        <taxon>Tortricidae</taxon>
        <taxon>Olethreutinae</taxon>
        <taxon>Olethreutini</taxon>
        <taxon>Lobesia</taxon>
    </lineage>
</organism>
<evidence type="ECO:0000313" key="6">
    <source>
        <dbReference type="EMBL" id="AXF48726.1"/>
    </source>
</evidence>
<dbReference type="GO" id="GO:0007608">
    <property type="term" value="P:sensory perception of smell"/>
    <property type="evidence" value="ECO:0007669"/>
    <property type="project" value="TreeGrafter"/>
</dbReference>
<dbReference type="CDD" id="cd23992">
    <property type="entry name" value="PBP_GOBP"/>
    <property type="match status" value="1"/>
</dbReference>
<dbReference type="Gene3D" id="1.10.238.20">
    <property type="entry name" value="Pheromone/general odorant binding protein domain"/>
    <property type="match status" value="1"/>
</dbReference>
<evidence type="ECO:0000256" key="1">
    <source>
        <dbReference type="ARBA" id="ARBA00004613"/>
    </source>
</evidence>
<sequence length="171" mass="18731">MERYGVIFCAVVALSVVGINCMDDEMAELAAMLRESCAEETGVDLGLVEKVNAGADLMPDPKLKCYTKCVMETAGMLSDGEVDVEAVIALLPDDMRVKTEKHIRGCGTKKGADDCETAFLTQINQPNLINKLFTSDIEAPRPHCNKLLLVNQLVLDVYSNHDHLISNKCEL</sequence>
<comment type="similarity">
    <text evidence="2">Belongs to the PBP/GOBP family.</text>
</comment>
<protein>
    <submittedName>
        <fullName evidence="6">Odorant-binding protein OBP11</fullName>
    </submittedName>
</protein>
<name>A0A345BEQ2_9NEOP</name>
<dbReference type="PANTHER" id="PTHR11857">
    <property type="entry name" value="ODORANT BINDING PROTEIN-RELATED"/>
    <property type="match status" value="1"/>
</dbReference>
<dbReference type="InterPro" id="IPR006170">
    <property type="entry name" value="PBP/GOBP"/>
</dbReference>
<evidence type="ECO:0000256" key="3">
    <source>
        <dbReference type="ARBA" id="ARBA00022525"/>
    </source>
</evidence>
<evidence type="ECO:0000256" key="5">
    <source>
        <dbReference type="SAM" id="SignalP"/>
    </source>
</evidence>
<dbReference type="Pfam" id="PF01395">
    <property type="entry name" value="PBP_GOBP"/>
    <property type="match status" value="1"/>
</dbReference>
<dbReference type="SUPFAM" id="SSF47565">
    <property type="entry name" value="Insect pheromone/odorant-binding proteins"/>
    <property type="match status" value="1"/>
</dbReference>
<evidence type="ECO:0000256" key="2">
    <source>
        <dbReference type="ARBA" id="ARBA00008098"/>
    </source>
</evidence>
<dbReference type="GO" id="GO:0005615">
    <property type="term" value="C:extracellular space"/>
    <property type="evidence" value="ECO:0007669"/>
    <property type="project" value="TreeGrafter"/>
</dbReference>
<accession>A0A345BEQ2</accession>
<evidence type="ECO:0000256" key="4">
    <source>
        <dbReference type="ARBA" id="ARBA00022729"/>
    </source>
</evidence>
<reference evidence="6" key="1">
    <citation type="journal article" date="2018" name="Comp. Biochem. Physiol. Part D Genomics Proteomics">
        <title>Analysis of the grapevine moth Lobesia botrana antennal transcriptome and expression of odorant-binding and chemosensory proteins.</title>
        <authorList>
            <person name="Rojas V."/>
            <person name="Jimenez H."/>
            <person name="Palma-Millanao R."/>
            <person name="Gonzalez-Gonzalez A."/>
            <person name="Machuca J."/>
            <person name="Godoy R."/>
            <person name="Ceballos R."/>
            <person name="Mutis A."/>
            <person name="Venthur H."/>
        </authorList>
    </citation>
    <scope>NUCLEOTIDE SEQUENCE</scope>
</reference>
<feature type="chain" id="PRO_5016600432" evidence="5">
    <location>
        <begin position="22"/>
        <end position="171"/>
    </location>
</feature>